<evidence type="ECO:0000313" key="2">
    <source>
        <dbReference type="EMBL" id="KAK7293610.1"/>
    </source>
</evidence>
<dbReference type="Proteomes" id="UP001359559">
    <property type="component" value="Unassembled WGS sequence"/>
</dbReference>
<evidence type="ECO:0000256" key="1">
    <source>
        <dbReference type="SAM" id="MobiDB-lite"/>
    </source>
</evidence>
<proteinExistence type="predicted"/>
<sequence length="115" mass="13058">MFPTLSYAYVMCDNMLSKRCRIRGKLPLIPGDLPAELDAQAMRTPFVRKDVGVIKGTTQRKEELPHLRGLTSTTQVLDNERGECFRAFTLRGRPTKPWSTLRMSPPSFVKDSNSE</sequence>
<evidence type="ECO:0000313" key="3">
    <source>
        <dbReference type="Proteomes" id="UP001359559"/>
    </source>
</evidence>
<name>A0AAN9J773_CLITE</name>
<organism evidence="2 3">
    <name type="scientific">Clitoria ternatea</name>
    <name type="common">Butterfly pea</name>
    <dbReference type="NCBI Taxonomy" id="43366"/>
    <lineage>
        <taxon>Eukaryota</taxon>
        <taxon>Viridiplantae</taxon>
        <taxon>Streptophyta</taxon>
        <taxon>Embryophyta</taxon>
        <taxon>Tracheophyta</taxon>
        <taxon>Spermatophyta</taxon>
        <taxon>Magnoliopsida</taxon>
        <taxon>eudicotyledons</taxon>
        <taxon>Gunneridae</taxon>
        <taxon>Pentapetalae</taxon>
        <taxon>rosids</taxon>
        <taxon>fabids</taxon>
        <taxon>Fabales</taxon>
        <taxon>Fabaceae</taxon>
        <taxon>Papilionoideae</taxon>
        <taxon>50 kb inversion clade</taxon>
        <taxon>NPAAA clade</taxon>
        <taxon>indigoferoid/millettioid clade</taxon>
        <taxon>Phaseoleae</taxon>
        <taxon>Clitoria</taxon>
    </lineage>
</organism>
<accession>A0AAN9J773</accession>
<comment type="caution">
    <text evidence="2">The sequence shown here is derived from an EMBL/GenBank/DDBJ whole genome shotgun (WGS) entry which is preliminary data.</text>
</comment>
<dbReference type="EMBL" id="JAYKXN010000004">
    <property type="protein sequence ID" value="KAK7293610.1"/>
    <property type="molecule type" value="Genomic_DNA"/>
</dbReference>
<keyword evidence="3" id="KW-1185">Reference proteome</keyword>
<feature type="region of interest" description="Disordered" evidence="1">
    <location>
        <begin position="96"/>
        <end position="115"/>
    </location>
</feature>
<reference evidence="2 3" key="1">
    <citation type="submission" date="2024-01" db="EMBL/GenBank/DDBJ databases">
        <title>The genomes of 5 underutilized Papilionoideae crops provide insights into root nodulation and disease resistance.</title>
        <authorList>
            <person name="Yuan L."/>
        </authorList>
    </citation>
    <scope>NUCLEOTIDE SEQUENCE [LARGE SCALE GENOMIC DNA]</scope>
    <source>
        <strain evidence="2">LY-2023</strain>
        <tissue evidence="2">Leaf</tissue>
    </source>
</reference>
<protein>
    <submittedName>
        <fullName evidence="2">Uncharacterized protein</fullName>
    </submittedName>
</protein>
<gene>
    <name evidence="2" type="ORF">RJT34_16480</name>
</gene>
<dbReference type="AlphaFoldDB" id="A0AAN9J773"/>